<evidence type="ECO:0000313" key="1">
    <source>
        <dbReference type="EMBL" id="GAA4961750.1"/>
    </source>
</evidence>
<proteinExistence type="predicted"/>
<comment type="caution">
    <text evidence="1">The sequence shown here is derived from an EMBL/GenBank/DDBJ whole genome shotgun (WGS) entry which is preliminary data.</text>
</comment>
<accession>A0ABP9H3X8</accession>
<dbReference type="Proteomes" id="UP001501195">
    <property type="component" value="Unassembled WGS sequence"/>
</dbReference>
<reference evidence="2" key="1">
    <citation type="journal article" date="2019" name="Int. J. Syst. Evol. Microbiol.">
        <title>The Global Catalogue of Microorganisms (GCM) 10K type strain sequencing project: providing services to taxonomists for standard genome sequencing and annotation.</title>
        <authorList>
            <consortium name="The Broad Institute Genomics Platform"/>
            <consortium name="The Broad Institute Genome Sequencing Center for Infectious Disease"/>
            <person name="Wu L."/>
            <person name="Ma J."/>
        </authorList>
    </citation>
    <scope>NUCLEOTIDE SEQUENCE [LARGE SCALE GENOMIC DNA]</scope>
    <source>
        <strain evidence="2">JCM 18126</strain>
    </source>
</reference>
<protein>
    <submittedName>
        <fullName evidence="1">Uncharacterized protein</fullName>
    </submittedName>
</protein>
<sequence length="96" mass="10313">MHAAALPSIVDPMTSYDDTRLRLRIDLDPGELSTALDAVDWATARPAVADDAVNGLKFADVLPRPLAADTVARRLADVPSAQLVAREPLSRVHEVT</sequence>
<evidence type="ECO:0000313" key="2">
    <source>
        <dbReference type="Proteomes" id="UP001501195"/>
    </source>
</evidence>
<dbReference type="EMBL" id="BAABIL010000010">
    <property type="protein sequence ID" value="GAA4961750.1"/>
    <property type="molecule type" value="Genomic_DNA"/>
</dbReference>
<name>A0ABP9H3X8_9ACTN</name>
<gene>
    <name evidence="1" type="ORF">GCM10023225_01690</name>
</gene>
<keyword evidence="2" id="KW-1185">Reference proteome</keyword>
<organism evidence="1 2">
    <name type="scientific">Kineococcus glutinatus</name>
    <dbReference type="NCBI Taxonomy" id="1070872"/>
    <lineage>
        <taxon>Bacteria</taxon>
        <taxon>Bacillati</taxon>
        <taxon>Actinomycetota</taxon>
        <taxon>Actinomycetes</taxon>
        <taxon>Kineosporiales</taxon>
        <taxon>Kineosporiaceae</taxon>
        <taxon>Kineococcus</taxon>
    </lineage>
</organism>